<dbReference type="EMBL" id="MU630191">
    <property type="protein sequence ID" value="KAJ1254286.1"/>
    <property type="molecule type" value="Genomic_DNA"/>
</dbReference>
<dbReference type="OrthoDB" id="696565at2759"/>
<keyword evidence="3" id="KW-1185">Reference proteome</keyword>
<feature type="compositionally biased region" description="Polar residues" evidence="1">
    <location>
        <begin position="285"/>
        <end position="296"/>
    </location>
</feature>
<proteinExistence type="predicted"/>
<name>A0A9W7X8C8_9POAL</name>
<evidence type="ECO:0008006" key="4">
    <source>
        <dbReference type="Google" id="ProtNLM"/>
    </source>
</evidence>
<evidence type="ECO:0000256" key="1">
    <source>
        <dbReference type="SAM" id="MobiDB-lite"/>
    </source>
</evidence>
<evidence type="ECO:0000313" key="3">
    <source>
        <dbReference type="Proteomes" id="UP001164776"/>
    </source>
</evidence>
<gene>
    <name evidence="2" type="ORF">BS78_K093700</name>
</gene>
<dbReference type="Proteomes" id="UP001164776">
    <property type="component" value="Unassembled WGS sequence"/>
</dbReference>
<reference evidence="2 3" key="1">
    <citation type="submission" date="2022-10" db="EMBL/GenBank/DDBJ databases">
        <title>WGS assembly of Paspalum vaginatum 540-79.</title>
        <authorList>
            <person name="Sun G."/>
            <person name="Wase N."/>
            <person name="Shu S."/>
            <person name="Jenkins J."/>
            <person name="Zhou B."/>
            <person name="Torres-Rodriguez J."/>
            <person name="Chen C."/>
            <person name="Sandor L."/>
            <person name="Plott C."/>
            <person name="Yoshinga Y."/>
            <person name="Daum C."/>
            <person name="Qi P."/>
            <person name="Barry K."/>
            <person name="Lipzen A."/>
            <person name="Berry L."/>
            <person name="Pedersen C."/>
            <person name="Gottilla T."/>
            <person name="Foltz A."/>
            <person name="Yu H."/>
            <person name="O'Malley R."/>
            <person name="Zhang C."/>
            <person name="Devos K."/>
            <person name="Sigmon B."/>
            <person name="Yu B."/>
            <person name="Obata T."/>
            <person name="Schmutz J."/>
            <person name="Schnable J."/>
        </authorList>
    </citation>
    <scope>NUCLEOTIDE SEQUENCE [LARGE SCALE GENOMIC DNA]</scope>
    <source>
        <strain evidence="3">cv. 540-79</strain>
    </source>
</reference>
<evidence type="ECO:0000313" key="2">
    <source>
        <dbReference type="EMBL" id="KAJ1254286.1"/>
    </source>
</evidence>
<feature type="region of interest" description="Disordered" evidence="1">
    <location>
        <begin position="282"/>
        <end position="304"/>
    </location>
</feature>
<feature type="compositionally biased region" description="Polar residues" evidence="1">
    <location>
        <begin position="87"/>
        <end position="97"/>
    </location>
</feature>
<feature type="compositionally biased region" description="Polar residues" evidence="1">
    <location>
        <begin position="63"/>
        <end position="75"/>
    </location>
</feature>
<accession>A0A9W7X8C8</accession>
<feature type="region of interest" description="Disordered" evidence="1">
    <location>
        <begin position="63"/>
        <end position="151"/>
    </location>
</feature>
<dbReference type="AlphaFoldDB" id="A0A9W7X8C8"/>
<comment type="caution">
    <text evidence="2">The sequence shown here is derived from an EMBL/GenBank/DDBJ whole genome shotgun (WGS) entry which is preliminary data.</text>
</comment>
<protein>
    <recommendedName>
        <fullName evidence="4">Transposase Tnp1/En/Spm-like domain-containing protein</fullName>
    </recommendedName>
</protein>
<organism evidence="2 3">
    <name type="scientific">Paspalum vaginatum</name>
    <name type="common">seashore paspalum</name>
    <dbReference type="NCBI Taxonomy" id="158149"/>
    <lineage>
        <taxon>Eukaryota</taxon>
        <taxon>Viridiplantae</taxon>
        <taxon>Streptophyta</taxon>
        <taxon>Embryophyta</taxon>
        <taxon>Tracheophyta</taxon>
        <taxon>Spermatophyta</taxon>
        <taxon>Magnoliopsida</taxon>
        <taxon>Liliopsida</taxon>
        <taxon>Poales</taxon>
        <taxon>Poaceae</taxon>
        <taxon>PACMAD clade</taxon>
        <taxon>Panicoideae</taxon>
        <taxon>Andropogonodae</taxon>
        <taxon>Paspaleae</taxon>
        <taxon>Paspalinae</taxon>
        <taxon>Paspalum</taxon>
    </lineage>
</organism>
<sequence length="304" mass="33491">MERCGRRRGLGLLAGGVGSRRISEALVEVQEVRDENKKLWTVVQTLMSNQTKLEQQYDELKSQISTPQRCPSVESSLKVDPPMQPMNDDNQGGSISRSNKRHGTKLQESSNVVLPSMKKKKRKISQTFLQQNPKERTPPPTLPEQVKKSRKFQTPLDMDEKEGIKCGMEVGLASPNSKKMVALGTIQKTDGKAKACDGHPLADCVEVLVSIVFKQTAMLPRAHGKIQKLGSATAHCKPWPWQNIICSDGTPLQSKVCSGTMSQVSLNRRDIVRVKRSTSKDDAVSLSNAQGATQSVAEKKGTKM</sequence>